<evidence type="ECO:0008006" key="3">
    <source>
        <dbReference type="Google" id="ProtNLM"/>
    </source>
</evidence>
<dbReference type="eggNOG" id="COG1452">
    <property type="taxonomic scope" value="Bacteria"/>
</dbReference>
<accession>G8QVH8</accession>
<evidence type="ECO:0000313" key="1">
    <source>
        <dbReference type="EMBL" id="AEV28211.1"/>
    </source>
</evidence>
<organism evidence="1 2">
    <name type="scientific">Sphaerochaeta pleomorpha (strain ATCC BAA-1885 / DSM 22778 / Grapes)</name>
    <dbReference type="NCBI Taxonomy" id="158190"/>
    <lineage>
        <taxon>Bacteria</taxon>
        <taxon>Pseudomonadati</taxon>
        <taxon>Spirochaetota</taxon>
        <taxon>Spirochaetia</taxon>
        <taxon>Spirochaetales</taxon>
        <taxon>Sphaerochaetaceae</taxon>
        <taxon>Sphaerochaeta</taxon>
    </lineage>
</organism>
<dbReference type="Proteomes" id="UP000005632">
    <property type="component" value="Chromosome"/>
</dbReference>
<dbReference type="HOGENOM" id="CLU_293358_0_0_12"/>
<evidence type="ECO:0000313" key="2">
    <source>
        <dbReference type="Proteomes" id="UP000005632"/>
    </source>
</evidence>
<proteinExistence type="predicted"/>
<dbReference type="EMBL" id="CP003155">
    <property type="protein sequence ID" value="AEV28211.1"/>
    <property type="molecule type" value="Genomic_DNA"/>
</dbReference>
<dbReference type="AlphaFoldDB" id="G8QVH8"/>
<reference evidence="1 2" key="1">
    <citation type="submission" date="2011-11" db="EMBL/GenBank/DDBJ databases">
        <title>Complete sequence of Spirochaeta sp. grapes.</title>
        <authorList>
            <consortium name="US DOE Joint Genome Institute"/>
            <person name="Lucas S."/>
            <person name="Han J."/>
            <person name="Lapidus A."/>
            <person name="Cheng J.-F."/>
            <person name="Goodwin L."/>
            <person name="Pitluck S."/>
            <person name="Peters L."/>
            <person name="Ovchinnikova G."/>
            <person name="Munk A.C."/>
            <person name="Detter J.C."/>
            <person name="Han C."/>
            <person name="Tapia R."/>
            <person name="Land M."/>
            <person name="Hauser L."/>
            <person name="Kyrpides N."/>
            <person name="Ivanova N."/>
            <person name="Pagani I."/>
            <person name="Ritalahtilisa K."/>
            <person name="Loeffler F."/>
            <person name="Woyke T."/>
        </authorList>
    </citation>
    <scope>NUCLEOTIDE SEQUENCE [LARGE SCALE GENOMIC DNA]</scope>
    <source>
        <strain evidence="2">ATCC BAA-1885 / DSM 22778 / Grapes</strain>
    </source>
</reference>
<dbReference type="KEGG" id="sgp:SpiGrapes_0353"/>
<keyword evidence="2" id="KW-1185">Reference proteome</keyword>
<gene>
    <name evidence="1" type="ordered locus">SpiGrapes_0353</name>
</gene>
<name>G8QVH8_SPHPG</name>
<dbReference type="STRING" id="158190.SpiGrapes_0353"/>
<dbReference type="OrthoDB" id="353610at2"/>
<sequence>MKHNREELYRKVFLLALLFMVCSFSVFADIATDTLLMSLSISSATKEELEQMVSIRDLPLGTEEEMRKSLYALYSIEELQLKAPDLTDSPQDYKLTIVHADSAINKVQDASLVVLEGNVTVEFSLADEEKPKTLTANKMILDLANTRLSAFGSVNFIDPSDQSSVQEMTGDIITLNWSTRCLTVSGGTTKTERKNSEDKTVSFFTSGEQITYMGSDNTIFFDEGFITTNKENAYSSITAKSLSLLSGGDILVNNAYLSIGRVPVLWVPVFFFPGSTMVGNPAMGFTSDRGMFVNTTFELYGTYPNIKANSQSSFSSLLAKADTNTKTKEGPLYRDLEENEALGDLETWAQESDSYLVVFADSYEYSGVSLGFETNNTFLQKKASVASNLCLALHPDGYETLISYSDYPVLRYISETKLLLDTSWADLSILIPFYSDPKAKRIYANRLTSFSVDSLFGANQEFPSDFSSDISSFTWIAKGSFKLPVENLSPYVKSLEITTLNASINYSWQTVDGEYGYFINSVMLPELSAKMTGTLFSFSRQIETKKKKTTEAETVTTYERQLSLANKRFFDSEAKFTFAAPVTLEDPYRKVTVASTSETKETDNTQYISLGYTIDEKYYYSLEATEGYISDWESSKEIYNLTKGVLKLDAQAHPDLFSFTQTLTPQVTSKEDRTKTEYLTEGIYVSASTIASIPLLGLTYTLSERLYSYSASYSEGFDAVTKTSSFDFTKDYVTTHQLKFSKSYAIRSGTFSPSVTATLPPLDSIVLPAFSYKTGNWLFFDSFKFKANTAGILEGNLITSSATFTSPVFSSSLTGTYQLSEYEDSKWEPFDATGNATLNLFNKKVSLQEKFKFEAVSSSGDANYFSTLSSTLQVPSITTTLDFTGVYDALKLSTWNTKVVLNDITFAWWKNRIQLKLGLDTSLSVNFLDYYATTFGITAKVGFSIAEFLDFKFSVTSSNTGFYSYYDGDSFSFASMWEDLANSFDFFGDGRNQTQFNMSSVSAELTHYMDDWSLNCKYKGSVVLSDNQYSWVPIVSIFLQWKTIPELKVDENWTETSGIWSSTSAT</sequence>
<dbReference type="RefSeq" id="WP_014269060.1">
    <property type="nucleotide sequence ID" value="NC_016633.1"/>
</dbReference>
<protein>
    <recommendedName>
        <fullName evidence="3">Organic solvent tolerance protein OstA</fullName>
    </recommendedName>
</protein>